<dbReference type="Gene3D" id="6.10.140.1320">
    <property type="match status" value="1"/>
</dbReference>
<dbReference type="InterPro" id="IPR007667">
    <property type="entry name" value="Hypoxia_induced_domain"/>
</dbReference>
<evidence type="ECO:0000256" key="4">
    <source>
        <dbReference type="ARBA" id="ARBA00023136"/>
    </source>
</evidence>
<dbReference type="PANTHER" id="PTHR12297:SF5">
    <property type="entry name" value="HIG1 DOMAIN FAMILY MEMBER 1A, MITOCHONDRIAL"/>
    <property type="match status" value="1"/>
</dbReference>
<feature type="transmembrane region" description="Helical" evidence="5">
    <location>
        <begin position="29"/>
        <end position="46"/>
    </location>
</feature>
<dbReference type="Proteomes" id="UP000677054">
    <property type="component" value="Unassembled WGS sequence"/>
</dbReference>
<dbReference type="PROSITE" id="PS51503">
    <property type="entry name" value="HIG1"/>
    <property type="match status" value="1"/>
</dbReference>
<evidence type="ECO:0000313" key="8">
    <source>
        <dbReference type="Proteomes" id="UP000677054"/>
    </source>
</evidence>
<feature type="domain" description="HIG1" evidence="6">
    <location>
        <begin position="1"/>
        <end position="94"/>
    </location>
</feature>
<dbReference type="OrthoDB" id="10003563at2759"/>
<evidence type="ECO:0000256" key="1">
    <source>
        <dbReference type="ARBA" id="ARBA00004325"/>
    </source>
</evidence>
<evidence type="ECO:0000256" key="5">
    <source>
        <dbReference type="SAM" id="Phobius"/>
    </source>
</evidence>
<keyword evidence="2 5" id="KW-0812">Transmembrane</keyword>
<dbReference type="EMBL" id="CAJPEV010000913">
    <property type="protein sequence ID" value="CAG0889486.1"/>
    <property type="molecule type" value="Genomic_DNA"/>
</dbReference>
<dbReference type="Pfam" id="PF04588">
    <property type="entry name" value="HIG_1_N"/>
    <property type="match status" value="1"/>
</dbReference>
<dbReference type="GO" id="GO:0031966">
    <property type="term" value="C:mitochondrial membrane"/>
    <property type="evidence" value="ECO:0007669"/>
    <property type="project" value="UniProtKB-SubCell"/>
</dbReference>
<accession>A0A7R8XD51</accession>
<gene>
    <name evidence="7" type="ORF">DSTB1V02_LOCUS5522</name>
</gene>
<proteinExistence type="predicted"/>
<name>A0A7R8XD51_9CRUS</name>
<sequence>MSGEKGTLDPYAEEKAGSKFWRKAKEAPYVPLGITGALAAVTYSIVHYRHRHPEVKPSVYVIHTRLAAQGFVIAAMIGGICYSMFNEHFKPMWDEKFHHERMTKKKEH</sequence>
<dbReference type="PANTHER" id="PTHR12297">
    <property type="entry name" value="HYPOXIA-INDUCBILE GENE 1 HIG1 -RELATED"/>
    <property type="match status" value="1"/>
</dbReference>
<evidence type="ECO:0000256" key="2">
    <source>
        <dbReference type="ARBA" id="ARBA00022692"/>
    </source>
</evidence>
<keyword evidence="4 5" id="KW-0472">Membrane</keyword>
<dbReference type="AlphaFoldDB" id="A0A7R8XD51"/>
<evidence type="ECO:0000256" key="3">
    <source>
        <dbReference type="ARBA" id="ARBA00022989"/>
    </source>
</evidence>
<dbReference type="GO" id="GO:0043066">
    <property type="term" value="P:negative regulation of apoptotic process"/>
    <property type="evidence" value="ECO:0007669"/>
    <property type="project" value="TreeGrafter"/>
</dbReference>
<dbReference type="EMBL" id="LR900430">
    <property type="protein sequence ID" value="CAD7245654.1"/>
    <property type="molecule type" value="Genomic_DNA"/>
</dbReference>
<organism evidence="7">
    <name type="scientific">Darwinula stevensoni</name>
    <dbReference type="NCBI Taxonomy" id="69355"/>
    <lineage>
        <taxon>Eukaryota</taxon>
        <taxon>Metazoa</taxon>
        <taxon>Ecdysozoa</taxon>
        <taxon>Arthropoda</taxon>
        <taxon>Crustacea</taxon>
        <taxon>Oligostraca</taxon>
        <taxon>Ostracoda</taxon>
        <taxon>Podocopa</taxon>
        <taxon>Podocopida</taxon>
        <taxon>Darwinulocopina</taxon>
        <taxon>Darwinuloidea</taxon>
        <taxon>Darwinulidae</taxon>
        <taxon>Darwinula</taxon>
    </lineage>
</organism>
<dbReference type="InterPro" id="IPR050355">
    <property type="entry name" value="RCF1"/>
</dbReference>
<evidence type="ECO:0000259" key="6">
    <source>
        <dbReference type="PROSITE" id="PS51503"/>
    </source>
</evidence>
<dbReference type="GO" id="GO:0097250">
    <property type="term" value="P:mitochondrial respirasome assembly"/>
    <property type="evidence" value="ECO:0007669"/>
    <property type="project" value="TreeGrafter"/>
</dbReference>
<feature type="transmembrane region" description="Helical" evidence="5">
    <location>
        <begin position="66"/>
        <end position="85"/>
    </location>
</feature>
<reference evidence="7" key="1">
    <citation type="submission" date="2020-11" db="EMBL/GenBank/DDBJ databases">
        <authorList>
            <person name="Tran Van P."/>
        </authorList>
    </citation>
    <scope>NUCLEOTIDE SEQUENCE</scope>
</reference>
<protein>
    <recommendedName>
        <fullName evidence="6">HIG1 domain-containing protein</fullName>
    </recommendedName>
</protein>
<keyword evidence="3 5" id="KW-1133">Transmembrane helix</keyword>
<keyword evidence="8" id="KW-1185">Reference proteome</keyword>
<evidence type="ECO:0000313" key="7">
    <source>
        <dbReference type="EMBL" id="CAD7245654.1"/>
    </source>
</evidence>
<comment type="subcellular location">
    <subcellularLocation>
        <location evidence="1">Mitochondrion membrane</location>
    </subcellularLocation>
</comment>